<dbReference type="SUPFAM" id="SSF53474">
    <property type="entry name" value="alpha/beta-Hydrolases"/>
    <property type="match status" value="1"/>
</dbReference>
<dbReference type="Pfam" id="PF02129">
    <property type="entry name" value="Peptidase_S15"/>
    <property type="match status" value="1"/>
</dbReference>
<proteinExistence type="predicted"/>
<dbReference type="GO" id="GO:0016787">
    <property type="term" value="F:hydrolase activity"/>
    <property type="evidence" value="ECO:0007669"/>
    <property type="project" value="InterPro"/>
</dbReference>
<dbReference type="Gene3D" id="3.40.50.1820">
    <property type="entry name" value="alpha/beta hydrolase"/>
    <property type="match status" value="1"/>
</dbReference>
<feature type="domain" description="Xaa-Pro dipeptidyl-peptidase-like" evidence="1">
    <location>
        <begin position="114"/>
        <end position="196"/>
    </location>
</feature>
<dbReference type="EMBL" id="CAEZTN010000003">
    <property type="protein sequence ID" value="CAB4563949.1"/>
    <property type="molecule type" value="Genomic_DNA"/>
</dbReference>
<dbReference type="InterPro" id="IPR000383">
    <property type="entry name" value="Xaa-Pro-like_dom"/>
</dbReference>
<sequence length="528" mass="55368">MNKSRLAVFATAASLLATLLVSIPTVAQAVTNCTYQINSVSGEPYKHCTGKTADGSNVELREPIGYNGTTFVWSHGYRYNTNLPAGISPAGGTTPYIIDMTAEAGPTVAVMDTLVSKGYAVAGSSYPEQGWGTEKAIKANVQLISWVKNTTEEDTKSVIAWGASFGGFVTQALAEKYPKLIKAAAPVCTAAGRVDASLTMAQDLLWGLKTFFDPTITVSGYAAGPAGVGQAAINLGKVAAVLRHIGGTITETDNAKTWPATSTMPATVKGIPARSALVLVGLMAGVPTQSQNFDATSFPGAEFAFALALAPALALAENAGYAAGLGIFATHDLELRAGGTFYDNTKTDYVARVADERASYNVALSGNTAIDAMLGVLSTPLAPRITANAASLAKFQANIKHNGVAKVPTITLTGTADMITPAGNSQWLADRNAKNTKKFLPLWVTTPEKWTKFTALGTPDTTRKDWPNGTGHCQFTTDQFMLVADLAIASAKTGSVPSNAAVTKAVDKVEGVVFDREFSAPLLKYYQK</sequence>
<dbReference type="InterPro" id="IPR029058">
    <property type="entry name" value="AB_hydrolase_fold"/>
</dbReference>
<dbReference type="AlphaFoldDB" id="A0A6J6DM19"/>
<evidence type="ECO:0000313" key="2">
    <source>
        <dbReference type="EMBL" id="CAB4563949.1"/>
    </source>
</evidence>
<name>A0A6J6DM19_9ZZZZ</name>
<organism evidence="2">
    <name type="scientific">freshwater metagenome</name>
    <dbReference type="NCBI Taxonomy" id="449393"/>
    <lineage>
        <taxon>unclassified sequences</taxon>
        <taxon>metagenomes</taxon>
        <taxon>ecological metagenomes</taxon>
    </lineage>
</organism>
<evidence type="ECO:0000259" key="1">
    <source>
        <dbReference type="Pfam" id="PF02129"/>
    </source>
</evidence>
<reference evidence="2" key="1">
    <citation type="submission" date="2020-05" db="EMBL/GenBank/DDBJ databases">
        <authorList>
            <person name="Chiriac C."/>
            <person name="Salcher M."/>
            <person name="Ghai R."/>
            <person name="Kavagutti S V."/>
        </authorList>
    </citation>
    <scope>NUCLEOTIDE SEQUENCE</scope>
</reference>
<protein>
    <submittedName>
        <fullName evidence="2">Unannotated protein</fullName>
    </submittedName>
</protein>
<gene>
    <name evidence="2" type="ORF">UFOPK1689_00220</name>
</gene>
<accession>A0A6J6DM19</accession>